<dbReference type="AlphaFoldDB" id="A0A7G6YG36"/>
<proteinExistence type="predicted"/>
<reference evidence="2" key="1">
    <citation type="submission" date="2019-09" db="EMBL/GenBank/DDBJ databases">
        <title>Antimicrobial potential of Antarctic Bacteria.</title>
        <authorList>
            <person name="Benaud N."/>
            <person name="Edwards R.J."/>
            <person name="Ferrari B.C."/>
        </authorList>
    </citation>
    <scope>NUCLEOTIDE SEQUENCE [LARGE SCALE GENOMIC DNA]</scope>
    <source>
        <strain evidence="2">INR9</strain>
    </source>
</reference>
<dbReference type="KEGG" id="lse:F1C12_00415"/>
<evidence type="ECO:0000313" key="2">
    <source>
        <dbReference type="Proteomes" id="UP000515511"/>
    </source>
</evidence>
<organism evidence="1 2">
    <name type="scientific">Leifsonia shinshuensis</name>
    <dbReference type="NCBI Taxonomy" id="150026"/>
    <lineage>
        <taxon>Bacteria</taxon>
        <taxon>Bacillati</taxon>
        <taxon>Actinomycetota</taxon>
        <taxon>Actinomycetes</taxon>
        <taxon>Micrococcales</taxon>
        <taxon>Microbacteriaceae</taxon>
        <taxon>Leifsonia</taxon>
    </lineage>
</organism>
<protein>
    <submittedName>
        <fullName evidence="1">Uncharacterized protein</fullName>
    </submittedName>
</protein>
<gene>
    <name evidence="1" type="ORF">F1C12_00415</name>
</gene>
<name>A0A7G6YG36_9MICO</name>
<accession>A0A7G6YG36</accession>
<dbReference type="Proteomes" id="UP000515511">
    <property type="component" value="Chromosome"/>
</dbReference>
<evidence type="ECO:0000313" key="1">
    <source>
        <dbReference type="EMBL" id="QNE37451.1"/>
    </source>
</evidence>
<sequence>MQYVRFRATTVNRRGIRPGVFALVNGLARDGRLSPVDRRFWRSANDWFAARVIDPASVDPGIFIAHPLSVSWFDAGAEDLLDRIPGYLRILDRHGIGWERRVTRDPGVVVYSDPDQVLATPRE</sequence>
<dbReference type="EMBL" id="CP043641">
    <property type="protein sequence ID" value="QNE37451.1"/>
    <property type="molecule type" value="Genomic_DNA"/>
</dbReference>